<dbReference type="CDD" id="cd00110">
    <property type="entry name" value="LamG"/>
    <property type="match status" value="2"/>
</dbReference>
<feature type="domain" description="Laminin G" evidence="5">
    <location>
        <begin position="1"/>
        <end position="186"/>
    </location>
</feature>
<dbReference type="EMBL" id="JABDTM020028275">
    <property type="protein sequence ID" value="KAH0809212.1"/>
    <property type="molecule type" value="Genomic_DNA"/>
</dbReference>
<dbReference type="PANTHER" id="PTHR15036">
    <property type="entry name" value="PIKACHURIN-LIKE PROTEIN"/>
    <property type="match status" value="1"/>
</dbReference>
<keyword evidence="1" id="KW-1015">Disulfide bond</keyword>
<evidence type="ECO:0000256" key="2">
    <source>
        <dbReference type="PROSITE-ProRule" id="PRU00076"/>
    </source>
</evidence>
<reference evidence="7" key="2">
    <citation type="submission" date="2021-08" db="EMBL/GenBank/DDBJ databases">
        <authorList>
            <person name="Eriksson T."/>
        </authorList>
    </citation>
    <scope>NUCLEOTIDE SEQUENCE</scope>
    <source>
        <strain evidence="7">Stoneville</strain>
        <tissue evidence="7">Whole head</tissue>
    </source>
</reference>
<dbReference type="Gene3D" id="2.10.25.10">
    <property type="entry name" value="Laminin"/>
    <property type="match status" value="1"/>
</dbReference>
<keyword evidence="8" id="KW-1185">Reference proteome</keyword>
<dbReference type="PROSITE" id="PS50026">
    <property type="entry name" value="EGF_3"/>
    <property type="match status" value="2"/>
</dbReference>
<evidence type="ECO:0000259" key="6">
    <source>
        <dbReference type="PROSITE" id="PS50026"/>
    </source>
</evidence>
<organism evidence="7 8">
    <name type="scientific">Tenebrio molitor</name>
    <name type="common">Yellow mealworm beetle</name>
    <dbReference type="NCBI Taxonomy" id="7067"/>
    <lineage>
        <taxon>Eukaryota</taxon>
        <taxon>Metazoa</taxon>
        <taxon>Ecdysozoa</taxon>
        <taxon>Arthropoda</taxon>
        <taxon>Hexapoda</taxon>
        <taxon>Insecta</taxon>
        <taxon>Pterygota</taxon>
        <taxon>Neoptera</taxon>
        <taxon>Endopterygota</taxon>
        <taxon>Coleoptera</taxon>
        <taxon>Polyphaga</taxon>
        <taxon>Cucujiformia</taxon>
        <taxon>Tenebrionidae</taxon>
        <taxon>Tenebrio</taxon>
    </lineage>
</organism>
<feature type="domain" description="Laminin G" evidence="5">
    <location>
        <begin position="668"/>
        <end position="872"/>
    </location>
</feature>
<feature type="domain" description="Laminin G" evidence="5">
    <location>
        <begin position="446"/>
        <end position="619"/>
    </location>
</feature>
<dbReference type="Gene3D" id="2.60.120.200">
    <property type="match status" value="4"/>
</dbReference>
<sequence length="1387" mass="155841">MYVVKITRLPHGLLVYHNVKVPAGVSLQPYALYIIVQQGQLKVVHVYGKHSTALTVGRGLNRDEWHSVTVRIDVHGARLMATVDDQKEETNLEGLDKENNYGVSANVTSVILIGGLSSEERLHGVKYIIESFVGCIKDVILSTGKSASDLLPISPLIATKHENVQEVGDKIKAGSGSRSNSGLVGCMRDITVNGASLEPRSVLQSERVVGEVTLDDCKFVDACLRPNTCEHGGKCSVKEDKLICDCTDSGYTGYTKPDVYLIDIDGNGRFPPAHVRCEFQSLEDSTKTIVEHNLPSQIDVRSPSERDFSFSIKYREFTADMLQELVSHSLNCSQYIRYDCFKAPLELHSATWFISSANETVDFIGDVKRGTCSCSIGKKCENPSQWCNCDNASDDKWNSDDGYYTTENSLGITKMVFLQHPDLPEEALGRITLGPLECVETNTQRYVVTFTTSQSYIEVPGWRKGDLAFSFRTTGQKAILLYQPPIRPNYPSFMIALTNDFQLTFNFTLNTGVSKELVIKSGRKLNGGEWHKLWIDYNKYHVRLMINEDQKMDDLKPEEEFGPFEGSMFIGGAPYDLLDTKTSVHQGLIGCFRGLVVNEEILDIYSYMSVHLSEIIKDCKPSCVPNPCQNGAQCKELWSTFECICPNPWAYKGTYCETNINVNALTFTKPEAFLHQNYLSTKDEGDKIALKKIFEEKILINLRTYDELALIFYANDHLNNFVHLHICNGTQVIYLFNFGNEIYDVTVDYAELNSSKSAQIAIERDENKTTVYVNDKNNSIPIGVSLLNTYSNKPWSNPEKEVLAPQRPPAPPTEYFQLNLGGYDPETLLKVAEDPPILPGYVGCMRGFQIGQTLIDLPSKVKEVDEGVKANCTMKCDALPCKHEEGYLTVQEDREGAVFSATVENKSFINGARHSVYYRRDQNESELLVDREVIDMQQIPAQTFTNVPELGANEVQIGGHNTNDPRFAIYKGYSGCLSNIFIEVNEHVMKPLEEYMLFTKTGAEKVNVSNPHGVRSAQCSSHFDALHEKTPGTPNLNISQGKDKTWVEDAPQRILYASNYSTATEQEEGIDKIVVIVLSVFFILIIIGCIYELYRTDKQYKRRKELETDANILWSKEQAAKMQETPFVQVPSETVAKPPTQNGKLPNENVNGTTSSKDEATSEVTPVLEEISTKPVKRADSKREKRISFRDSASELAWDTPEENSELLSTMQEEDEEEDKSDEELTHKPCRYMAQLMSHKVCVEKVFRKNAVENGHVFGRLRLLTSHPEVSGPWQSPAVRGTRPENPENLTTPVAQLAQEADRRVADAPRIRRVRTFLNPSEESYITWSRKFSSIMQVSSGWASHQSVQPSHIPPIRLGTGGTFILTEATYIERILIGRFETPHGCR</sequence>
<accession>A0A8J6L788</accession>
<feature type="domain" description="EGF-like" evidence="6">
    <location>
        <begin position="620"/>
        <end position="657"/>
    </location>
</feature>
<evidence type="ECO:0000313" key="7">
    <source>
        <dbReference type="EMBL" id="KAH0809212.1"/>
    </source>
</evidence>
<dbReference type="Gene3D" id="2.60.120.1000">
    <property type="match status" value="1"/>
</dbReference>
<dbReference type="PANTHER" id="PTHR15036:SF49">
    <property type="entry name" value="AXOTACTIN"/>
    <property type="match status" value="1"/>
</dbReference>
<proteinExistence type="predicted"/>
<feature type="transmembrane region" description="Helical" evidence="4">
    <location>
        <begin position="1073"/>
        <end position="1094"/>
    </location>
</feature>
<dbReference type="InterPro" id="IPR013320">
    <property type="entry name" value="ConA-like_dom_sf"/>
</dbReference>
<evidence type="ECO:0000256" key="1">
    <source>
        <dbReference type="ARBA" id="ARBA00023157"/>
    </source>
</evidence>
<name>A0A8J6L788_TENMO</name>
<dbReference type="GO" id="GO:0016020">
    <property type="term" value="C:membrane"/>
    <property type="evidence" value="ECO:0007669"/>
    <property type="project" value="UniProtKB-SubCell"/>
</dbReference>
<comment type="caution">
    <text evidence="7">The sequence shown here is derived from an EMBL/GenBank/DDBJ whole genome shotgun (WGS) entry which is preliminary data.</text>
</comment>
<evidence type="ECO:0000313" key="8">
    <source>
        <dbReference type="Proteomes" id="UP000719412"/>
    </source>
</evidence>
<feature type="compositionally biased region" description="Acidic residues" evidence="3">
    <location>
        <begin position="1212"/>
        <end position="1222"/>
    </location>
</feature>
<feature type="domain" description="EGF-like" evidence="6">
    <location>
        <begin position="219"/>
        <end position="258"/>
    </location>
</feature>
<protein>
    <submittedName>
        <fullName evidence="7">Uncharacterized protein</fullName>
    </submittedName>
</protein>
<dbReference type="PROSITE" id="PS50025">
    <property type="entry name" value="LAM_G_DOMAIN"/>
    <property type="match status" value="3"/>
</dbReference>
<keyword evidence="4" id="KW-0812">Transmembrane</keyword>
<evidence type="ECO:0000256" key="3">
    <source>
        <dbReference type="SAM" id="MobiDB-lite"/>
    </source>
</evidence>
<evidence type="ECO:0000256" key="4">
    <source>
        <dbReference type="SAM" id="Phobius"/>
    </source>
</evidence>
<feature type="compositionally biased region" description="Basic and acidic residues" evidence="3">
    <location>
        <begin position="1177"/>
        <end position="1193"/>
    </location>
</feature>
<dbReference type="FunFam" id="2.10.25.10:FF:000459">
    <property type="entry name" value="Axotactin, isoform B"/>
    <property type="match status" value="1"/>
</dbReference>
<feature type="region of interest" description="Disordered" evidence="3">
    <location>
        <begin position="1126"/>
        <end position="1224"/>
    </location>
</feature>
<reference evidence="7" key="1">
    <citation type="journal article" date="2020" name="J Insects Food Feed">
        <title>The yellow mealworm (Tenebrio molitor) genome: a resource for the emerging insects as food and feed industry.</title>
        <authorList>
            <person name="Eriksson T."/>
            <person name="Andere A."/>
            <person name="Kelstrup H."/>
            <person name="Emery V."/>
            <person name="Picard C."/>
        </authorList>
    </citation>
    <scope>NUCLEOTIDE SEQUENCE</scope>
    <source>
        <strain evidence="7">Stoneville</strain>
        <tissue evidence="7">Whole head</tissue>
    </source>
</reference>
<dbReference type="Pfam" id="PF02210">
    <property type="entry name" value="Laminin_G_2"/>
    <property type="match status" value="4"/>
</dbReference>
<feature type="compositionally biased region" description="Polar residues" evidence="3">
    <location>
        <begin position="1139"/>
        <end position="1155"/>
    </location>
</feature>
<keyword evidence="4" id="KW-1133">Transmembrane helix</keyword>
<dbReference type="SMART" id="SM00181">
    <property type="entry name" value="EGF"/>
    <property type="match status" value="2"/>
</dbReference>
<comment type="caution">
    <text evidence="2">Lacks conserved residue(s) required for the propagation of feature annotation.</text>
</comment>
<evidence type="ECO:0000259" key="5">
    <source>
        <dbReference type="PROSITE" id="PS50025"/>
    </source>
</evidence>
<dbReference type="InterPro" id="IPR050372">
    <property type="entry name" value="Neurexin-related_CASP"/>
</dbReference>
<keyword evidence="2" id="KW-0245">EGF-like domain</keyword>
<dbReference type="CDD" id="cd00054">
    <property type="entry name" value="EGF_CA"/>
    <property type="match status" value="1"/>
</dbReference>
<dbReference type="SMART" id="SM00282">
    <property type="entry name" value="LamG"/>
    <property type="match status" value="3"/>
</dbReference>
<dbReference type="PROSITE" id="PS01186">
    <property type="entry name" value="EGF_2"/>
    <property type="match status" value="1"/>
</dbReference>
<dbReference type="CDD" id="cd00053">
    <property type="entry name" value="EGF"/>
    <property type="match status" value="1"/>
</dbReference>
<keyword evidence="4" id="KW-0472">Membrane</keyword>
<dbReference type="InterPro" id="IPR000742">
    <property type="entry name" value="EGF"/>
</dbReference>
<gene>
    <name evidence="7" type="ORF">GEV33_013580</name>
</gene>
<dbReference type="SUPFAM" id="SSF49899">
    <property type="entry name" value="Concanavalin A-like lectins/glucanases"/>
    <property type="match status" value="4"/>
</dbReference>
<dbReference type="Proteomes" id="UP000719412">
    <property type="component" value="Unassembled WGS sequence"/>
</dbReference>
<dbReference type="InterPro" id="IPR001791">
    <property type="entry name" value="Laminin_G"/>
</dbReference>
<dbReference type="Pfam" id="PF00008">
    <property type="entry name" value="EGF"/>
    <property type="match status" value="1"/>
</dbReference>